<evidence type="ECO:0000313" key="3">
    <source>
        <dbReference type="EMBL" id="RZU47814.1"/>
    </source>
</evidence>
<dbReference type="PANTHER" id="PTHR38110">
    <property type="entry name" value="CHROMOSOME 23, WHOLE GENOME SHOTGUN SEQUENCE"/>
    <property type="match status" value="1"/>
</dbReference>
<dbReference type="Proteomes" id="UP000292423">
    <property type="component" value="Unassembled WGS sequence"/>
</dbReference>
<dbReference type="InterPro" id="IPR029069">
    <property type="entry name" value="HotDog_dom_sf"/>
</dbReference>
<dbReference type="Gene3D" id="2.40.160.210">
    <property type="entry name" value="Acyl-CoA thioesterase, double hotdog domain"/>
    <property type="match status" value="1"/>
</dbReference>
<gene>
    <name evidence="3" type="ORF">EV700_0781</name>
</gene>
<dbReference type="EMBL" id="SHKX01000010">
    <property type="protein sequence ID" value="RZU47814.1"/>
    <property type="molecule type" value="Genomic_DNA"/>
</dbReference>
<dbReference type="InterPro" id="IPR049449">
    <property type="entry name" value="TesB_ACOT8-like_N"/>
</dbReference>
<evidence type="ECO:0000259" key="1">
    <source>
        <dbReference type="Pfam" id="PF13622"/>
    </source>
</evidence>
<sequence>MSFATMMADAKASAQVEIEAGWGQGRASFGGLVAAVLLARLSAEVPSDRRLRSLSVSFVGPVAPGPATLEATVFRSGKSVTQAEARLLQNGEVQAVLLASYGTHRESTVRVPSVELTDIPIPANGRTMPFLPGRMPDFLQQFEMAWAEGGFPFTGQDKPDFSGSVRFRDTSAPFTLEHFVALVDAWPPSVLPMLSTLAPASTLCWTLELLEEALDPDPTAWWHYRVRTDLAADGYGHAEARLWAADGRLVAVSRQTVTVFA</sequence>
<accession>A0A4Q7ZCA8</accession>
<proteinExistence type="predicted"/>
<dbReference type="RefSeq" id="WP_130411029.1">
    <property type="nucleotide sequence ID" value="NZ_SHKX01000010.1"/>
</dbReference>
<dbReference type="PANTHER" id="PTHR38110:SF1">
    <property type="entry name" value="THIOESTERASE DOMAIN-CONTAINING PROTEIN"/>
    <property type="match status" value="1"/>
</dbReference>
<dbReference type="Pfam" id="PF13622">
    <property type="entry name" value="4HBT_3"/>
    <property type="match status" value="1"/>
</dbReference>
<name>A0A4Q7ZCA8_9GAMM</name>
<organism evidence="3 4">
    <name type="scientific">Fluviicoccus keumensis</name>
    <dbReference type="NCBI Taxonomy" id="1435465"/>
    <lineage>
        <taxon>Bacteria</taxon>
        <taxon>Pseudomonadati</taxon>
        <taxon>Pseudomonadota</taxon>
        <taxon>Gammaproteobacteria</taxon>
        <taxon>Moraxellales</taxon>
        <taxon>Moraxellaceae</taxon>
        <taxon>Fluviicoccus</taxon>
    </lineage>
</organism>
<feature type="domain" description="Acyl-CoA thioesterase-like N-terminal HotDog" evidence="1">
    <location>
        <begin position="20"/>
        <end position="101"/>
    </location>
</feature>
<dbReference type="InterPro" id="IPR049450">
    <property type="entry name" value="ACOT8-like_C"/>
</dbReference>
<dbReference type="GO" id="GO:0016787">
    <property type="term" value="F:hydrolase activity"/>
    <property type="evidence" value="ECO:0007669"/>
    <property type="project" value="UniProtKB-KW"/>
</dbReference>
<protein>
    <submittedName>
        <fullName evidence="3">Acyl-CoA hydrolase</fullName>
    </submittedName>
</protein>
<dbReference type="AlphaFoldDB" id="A0A4Q7ZCA8"/>
<evidence type="ECO:0000259" key="2">
    <source>
        <dbReference type="Pfam" id="PF20789"/>
    </source>
</evidence>
<comment type="caution">
    <text evidence="3">The sequence shown here is derived from an EMBL/GenBank/DDBJ whole genome shotgun (WGS) entry which is preliminary data.</text>
</comment>
<dbReference type="Pfam" id="PF20789">
    <property type="entry name" value="4HBT_3C"/>
    <property type="match status" value="1"/>
</dbReference>
<dbReference type="SUPFAM" id="SSF54637">
    <property type="entry name" value="Thioesterase/thiol ester dehydrase-isomerase"/>
    <property type="match status" value="2"/>
</dbReference>
<evidence type="ECO:0000313" key="4">
    <source>
        <dbReference type="Proteomes" id="UP000292423"/>
    </source>
</evidence>
<dbReference type="OrthoDB" id="7059210at2"/>
<feature type="domain" description="Acyl-CoA thioesterase-like C-terminal" evidence="2">
    <location>
        <begin position="123"/>
        <end position="259"/>
    </location>
</feature>
<reference evidence="3 4" key="1">
    <citation type="submission" date="2019-02" db="EMBL/GenBank/DDBJ databases">
        <title>Genomic Encyclopedia of Type Strains, Phase IV (KMG-IV): sequencing the most valuable type-strain genomes for metagenomic binning, comparative biology and taxonomic classification.</title>
        <authorList>
            <person name="Goeker M."/>
        </authorList>
    </citation>
    <scope>NUCLEOTIDE SEQUENCE [LARGE SCALE GENOMIC DNA]</scope>
    <source>
        <strain evidence="3 4">DSM 105135</strain>
    </source>
</reference>
<keyword evidence="3" id="KW-0378">Hydrolase</keyword>
<dbReference type="InterPro" id="IPR052389">
    <property type="entry name" value="Sec_Metab_Biosynth-Assoc"/>
</dbReference>
<dbReference type="InterPro" id="IPR042171">
    <property type="entry name" value="Acyl-CoA_hotdog"/>
</dbReference>
<keyword evidence="4" id="KW-1185">Reference proteome</keyword>